<comment type="caution">
    <text evidence="3">The sequence shown here is derived from an EMBL/GenBank/DDBJ whole genome shotgun (WGS) entry which is preliminary data.</text>
</comment>
<reference evidence="3 4" key="1">
    <citation type="journal article" date="2019" name="Lett. Appl. Microbiol.">
        <title>A case of 'blown pack' spoilage of vacuum-packaged pork likely associated with Clostridium estertheticum in Canada.</title>
        <authorList>
            <person name="Zhang P."/>
            <person name="Ward P."/>
            <person name="McMullen L.M."/>
            <person name="Yang X."/>
        </authorList>
    </citation>
    <scope>NUCLEOTIDE SEQUENCE [LARGE SCALE GENOMIC DNA]</scope>
    <source>
        <strain evidence="3 4">MA19</strain>
    </source>
</reference>
<evidence type="ECO:0000313" key="4">
    <source>
        <dbReference type="Proteomes" id="UP000342249"/>
    </source>
</evidence>
<organism evidence="3 4">
    <name type="scientific">Clostridium estertheticum</name>
    <dbReference type="NCBI Taxonomy" id="238834"/>
    <lineage>
        <taxon>Bacteria</taxon>
        <taxon>Bacillati</taxon>
        <taxon>Bacillota</taxon>
        <taxon>Clostridia</taxon>
        <taxon>Eubacteriales</taxon>
        <taxon>Clostridiaceae</taxon>
        <taxon>Clostridium</taxon>
    </lineage>
</organism>
<comment type="similarity">
    <text evidence="1">Belongs to the initiator RepB protein family.</text>
</comment>
<dbReference type="GO" id="GO:0006270">
    <property type="term" value="P:DNA replication initiation"/>
    <property type="evidence" value="ECO:0007669"/>
    <property type="project" value="InterPro"/>
</dbReference>
<dbReference type="EMBL" id="SPSF01000059">
    <property type="protein sequence ID" value="MPQ64923.1"/>
    <property type="molecule type" value="Genomic_DNA"/>
</dbReference>
<dbReference type="Pfam" id="PF01051">
    <property type="entry name" value="Rep3_N"/>
    <property type="match status" value="1"/>
</dbReference>
<protein>
    <submittedName>
        <fullName evidence="3">RepB family plasmid replication initiator protein</fullName>
    </submittedName>
</protein>
<feature type="domain" description="Initiator Rep protein WH1" evidence="2">
    <location>
        <begin position="6"/>
        <end position="148"/>
    </location>
</feature>
<dbReference type="InterPro" id="IPR000525">
    <property type="entry name" value="Initiator_Rep_WH1"/>
</dbReference>
<name>A0A5N7J891_9CLOT</name>
<dbReference type="InterPro" id="IPR036390">
    <property type="entry name" value="WH_DNA-bd_sf"/>
</dbReference>
<dbReference type="AlphaFoldDB" id="A0A5N7J891"/>
<dbReference type="Pfam" id="PF21205">
    <property type="entry name" value="Rep3_C"/>
    <property type="match status" value="1"/>
</dbReference>
<evidence type="ECO:0000259" key="2">
    <source>
        <dbReference type="Pfam" id="PF01051"/>
    </source>
</evidence>
<accession>A0A5N7J891</accession>
<proteinExistence type="inferred from homology"/>
<evidence type="ECO:0000256" key="1">
    <source>
        <dbReference type="ARBA" id="ARBA00038283"/>
    </source>
</evidence>
<evidence type="ECO:0000313" key="3">
    <source>
        <dbReference type="EMBL" id="MPQ64923.1"/>
    </source>
</evidence>
<dbReference type="GO" id="GO:0003887">
    <property type="term" value="F:DNA-directed DNA polymerase activity"/>
    <property type="evidence" value="ECO:0007669"/>
    <property type="project" value="InterPro"/>
</dbReference>
<dbReference type="Proteomes" id="UP000342249">
    <property type="component" value="Unassembled WGS sequence"/>
</dbReference>
<dbReference type="SUPFAM" id="SSF46785">
    <property type="entry name" value="Winged helix' DNA-binding domain"/>
    <property type="match status" value="2"/>
</dbReference>
<dbReference type="Gene3D" id="1.10.10.10">
    <property type="entry name" value="Winged helix-like DNA-binding domain superfamily/Winged helix DNA-binding domain"/>
    <property type="match status" value="2"/>
</dbReference>
<sequence length="336" mass="39261">MDKNYIVTKSNSLINCNYDLSVQEQKIILTLASMVQPQDTEFKEYEFKIKDFIELLGVKDEKKYTEIPRMTKELMKKVFEIREGKDILQLSWLSSVRYKTGEGIVILKFDSNLKPYMLELKELYTSYKLKNILSLKSKYSIRLYEILKSNLFKKQVIIELEEVKNMVGSKEKTYDTYGNFKSKILTKSQKELAEKTDINFTYQEIKTGRKVTSLKFYISTNKTTCKNEIAATLVDINPKLQQNMDDINLVKEIIHEPITDIEALKILISANGNISIIKEKYSYSAAVHKIGNMVGWIIDAIKNDYKSPKGKANKFNEYDQREYDFKELEKKLLGWK</sequence>
<gene>
    <name evidence="3" type="ORF">E4V82_22950</name>
</gene>
<dbReference type="InterPro" id="IPR036388">
    <property type="entry name" value="WH-like_DNA-bd_sf"/>
</dbReference>